<dbReference type="PANTHER" id="PTHR10587:SF133">
    <property type="entry name" value="CHITIN DEACETYLASE 1-RELATED"/>
    <property type="match status" value="1"/>
</dbReference>
<name>D1AVC2_STRM9</name>
<dbReference type="AlphaFoldDB" id="D1AVC2"/>
<dbReference type="Proteomes" id="UP000002072">
    <property type="component" value="Chromosome"/>
</dbReference>
<evidence type="ECO:0000313" key="5">
    <source>
        <dbReference type="Proteomes" id="UP000002072"/>
    </source>
</evidence>
<keyword evidence="1" id="KW-0479">Metal-binding</keyword>
<feature type="domain" description="NodB homology" evidence="3">
    <location>
        <begin position="140"/>
        <end position="316"/>
    </location>
</feature>
<reference evidence="4 5" key="1">
    <citation type="journal article" date="2009" name="Stand. Genomic Sci.">
        <title>Complete genome sequence of Streptobacillus moniliformis type strain (9901T).</title>
        <authorList>
            <person name="Nolan M."/>
            <person name="Gronow S."/>
            <person name="Lapidus A."/>
            <person name="Ivanova N."/>
            <person name="Copeland A."/>
            <person name="Lucas S."/>
            <person name="Del Rio T.G."/>
            <person name="Chen F."/>
            <person name="Tice H."/>
            <person name="Pitluck S."/>
            <person name="Cheng J.F."/>
            <person name="Sims D."/>
            <person name="Meincke L."/>
            <person name="Bruce D."/>
            <person name="Goodwin L."/>
            <person name="Brettin T."/>
            <person name="Han C."/>
            <person name="Detter J.C."/>
            <person name="Ovchinikova G."/>
            <person name="Pati A."/>
            <person name="Mavromatis K."/>
            <person name="Mikhailova N."/>
            <person name="Chen A."/>
            <person name="Palaniappan K."/>
            <person name="Land M."/>
            <person name="Hauser L."/>
            <person name="Chang Y.J."/>
            <person name="Jeffries C.D."/>
            <person name="Rohde M."/>
            <person name="Sproer C."/>
            <person name="Goker M."/>
            <person name="Bristow J."/>
            <person name="Eisen J.A."/>
            <person name="Markowitz V."/>
            <person name="Hugenholtz P."/>
            <person name="Kyrpides N.C."/>
            <person name="Klenk H.P."/>
            <person name="Chain P."/>
        </authorList>
    </citation>
    <scope>NUCLEOTIDE SEQUENCE [LARGE SCALE GENOMIC DNA]</scope>
    <source>
        <strain evidence="5">ATCC 14647 / DSM 12112 / NCTC 10651 / 9901</strain>
    </source>
</reference>
<dbReference type="InterPro" id="IPR002509">
    <property type="entry name" value="NODB_dom"/>
</dbReference>
<evidence type="ECO:0000259" key="3">
    <source>
        <dbReference type="PROSITE" id="PS51677"/>
    </source>
</evidence>
<dbReference type="eggNOG" id="COG0726">
    <property type="taxonomic scope" value="Bacteria"/>
</dbReference>
<keyword evidence="5" id="KW-1185">Reference proteome</keyword>
<dbReference type="InterPro" id="IPR050248">
    <property type="entry name" value="Polysacc_deacetylase_ArnD"/>
</dbReference>
<protein>
    <submittedName>
        <fullName evidence="4">Polysaccharide deacetylase</fullName>
    </submittedName>
</protein>
<accession>D1AVC2</accession>
<dbReference type="GO" id="GO:0016810">
    <property type="term" value="F:hydrolase activity, acting on carbon-nitrogen (but not peptide) bonds"/>
    <property type="evidence" value="ECO:0007669"/>
    <property type="project" value="InterPro"/>
</dbReference>
<evidence type="ECO:0000256" key="2">
    <source>
        <dbReference type="ARBA" id="ARBA00022801"/>
    </source>
</evidence>
<dbReference type="SUPFAM" id="SSF88713">
    <property type="entry name" value="Glycoside hydrolase/deacetylase"/>
    <property type="match status" value="1"/>
</dbReference>
<dbReference type="InterPro" id="IPR011330">
    <property type="entry name" value="Glyco_hydro/deAcase_b/a-brl"/>
</dbReference>
<proteinExistence type="predicted"/>
<dbReference type="GO" id="GO:0046872">
    <property type="term" value="F:metal ion binding"/>
    <property type="evidence" value="ECO:0007669"/>
    <property type="project" value="UniProtKB-KW"/>
</dbReference>
<dbReference type="PANTHER" id="PTHR10587">
    <property type="entry name" value="GLYCOSYL TRANSFERASE-RELATED"/>
    <property type="match status" value="1"/>
</dbReference>
<dbReference type="GO" id="GO:0016020">
    <property type="term" value="C:membrane"/>
    <property type="evidence" value="ECO:0007669"/>
    <property type="project" value="TreeGrafter"/>
</dbReference>
<dbReference type="PROSITE" id="PS51677">
    <property type="entry name" value="NODB"/>
    <property type="match status" value="1"/>
</dbReference>
<dbReference type="PROSITE" id="PS51257">
    <property type="entry name" value="PROKAR_LIPOPROTEIN"/>
    <property type="match status" value="1"/>
</dbReference>
<gene>
    <name evidence="4" type="ordered locus">Smon_1228</name>
</gene>
<dbReference type="RefSeq" id="WP_012859229.1">
    <property type="nucleotide sequence ID" value="NC_013515.1"/>
</dbReference>
<keyword evidence="2" id="KW-0378">Hydrolase</keyword>
<dbReference type="Pfam" id="PF01522">
    <property type="entry name" value="Polysacc_deac_1"/>
    <property type="match status" value="1"/>
</dbReference>
<dbReference type="EMBL" id="CP001779">
    <property type="protein sequence ID" value="ACZ01682.1"/>
    <property type="molecule type" value="Genomic_DNA"/>
</dbReference>
<dbReference type="GO" id="GO:0005975">
    <property type="term" value="P:carbohydrate metabolic process"/>
    <property type="evidence" value="ECO:0007669"/>
    <property type="project" value="InterPro"/>
</dbReference>
<dbReference type="CDD" id="cd10954">
    <property type="entry name" value="CE4_CtAXE_like"/>
    <property type="match status" value="1"/>
</dbReference>
<organism evidence="4 5">
    <name type="scientific">Streptobacillus moniliformis (strain ATCC 14647 / DSM 12112 / NCTC 10651 / 9901)</name>
    <dbReference type="NCBI Taxonomy" id="519441"/>
    <lineage>
        <taxon>Bacteria</taxon>
        <taxon>Fusobacteriati</taxon>
        <taxon>Fusobacteriota</taxon>
        <taxon>Fusobacteriia</taxon>
        <taxon>Fusobacteriales</taxon>
        <taxon>Leptotrichiaceae</taxon>
        <taxon>Streptobacillus</taxon>
    </lineage>
</organism>
<dbReference type="OrthoDB" id="258610at2"/>
<sequence length="327" mass="38463">MKRRVKVFAAFIITFSLISCMNTKNEEKVVEDIKIEKKVEEEKEVQKKEEQQEKIIKTDDILRYHYKKIAKSIDPNIDFENVNVRKFRVTDTDIYFGDNEELVLNLEKFKAIFKSNVGLPSLYQGEELIPKKREVDMSKKHIVFTFDDGPRNKYHELIREVFNEYDQTASFFLLGEVIKRNSNMVIKTYLDGHEIMGHSYTHPDLTKLSPEKIWKEYQGCNDEIFKVIGLDVKNIRPPYGAVNQKVKNVVGGKNNIVLWNVDSEDWKSRNVETIISRVLPVVKDGDVVLFHDLYLESYEAIKYMVPILIEEGYQFISYEDMIKIKNR</sequence>
<dbReference type="STRING" id="519441.Smon_1228"/>
<dbReference type="HOGENOM" id="CLU_849726_0_0_0"/>
<dbReference type="KEGG" id="smf:Smon_1228"/>
<dbReference type="GeneID" id="29673959"/>
<evidence type="ECO:0000256" key="1">
    <source>
        <dbReference type="ARBA" id="ARBA00022723"/>
    </source>
</evidence>
<dbReference type="Gene3D" id="3.20.20.370">
    <property type="entry name" value="Glycoside hydrolase/deacetylase"/>
    <property type="match status" value="1"/>
</dbReference>
<evidence type="ECO:0000313" key="4">
    <source>
        <dbReference type="EMBL" id="ACZ01682.1"/>
    </source>
</evidence>